<dbReference type="AlphaFoldDB" id="A0A1W1W033"/>
<dbReference type="SUPFAM" id="SSF48452">
    <property type="entry name" value="TPR-like"/>
    <property type="match status" value="1"/>
</dbReference>
<gene>
    <name evidence="2" type="ORF">SAMN00120144_3780</name>
</gene>
<dbReference type="SMART" id="SM00028">
    <property type="entry name" value="TPR"/>
    <property type="match status" value="2"/>
</dbReference>
<organism evidence="2 3">
    <name type="scientific">Hymenobacter roseosalivarius DSM 11622</name>
    <dbReference type="NCBI Taxonomy" id="645990"/>
    <lineage>
        <taxon>Bacteria</taxon>
        <taxon>Pseudomonadati</taxon>
        <taxon>Bacteroidota</taxon>
        <taxon>Cytophagia</taxon>
        <taxon>Cytophagales</taxon>
        <taxon>Hymenobacteraceae</taxon>
        <taxon>Hymenobacter</taxon>
    </lineage>
</organism>
<sequence>MQMRFPLEERRGLRRGAQRLFLVWLFSAANLCVTLCAPPREPTAALTPTQARAYAEVLKLRVPAARALLRTEGPTSTGTMLVADCLEMVEILISQDAKGYSAMLEAQDQRLKTLEKAPQSPLRDYSTAEIRLHQAVLQVVFEHEVQGAWNLRQAYQQMQSVAKRYPNFLPARKSLGMLEFAIGSLPEGYRWFLRLLGLSGSVDSGLQHLRAAAQRPHDFQMESQLLLALVEETYYRRSIETTQLVTRLAAQQPDNLLLTFLVISQNKKLHRTDRALAAFRARPTGPSYLPVAYLHHMAADLLLYQGQFAASERENLRFLQLYRGQHYRKAAAFKLYLAALLDDKQSAADHYRQQIAAGGRTIVEEDTYAQRFFEEKSPLHPILTRARLQLDGGYYQEALATLKTFSVTNKTSLRDQLEAPYRRARAYHGLTQLDSARYFYTRTIALSKEQAPYYFVPQAALQLGYLYQSAGQTELARKYFRQALQYPKHEYKNSTDMKAKVALAELD</sequence>
<feature type="repeat" description="TPR" evidence="1">
    <location>
        <begin position="457"/>
        <end position="490"/>
    </location>
</feature>
<evidence type="ECO:0000256" key="1">
    <source>
        <dbReference type="PROSITE-ProRule" id="PRU00339"/>
    </source>
</evidence>
<evidence type="ECO:0000313" key="2">
    <source>
        <dbReference type="EMBL" id="SMB98965.1"/>
    </source>
</evidence>
<dbReference type="Gene3D" id="1.25.40.10">
    <property type="entry name" value="Tetratricopeptide repeat domain"/>
    <property type="match status" value="1"/>
</dbReference>
<dbReference type="PROSITE" id="PS50005">
    <property type="entry name" value="TPR"/>
    <property type="match status" value="1"/>
</dbReference>
<reference evidence="2 3" key="1">
    <citation type="submission" date="2017-04" db="EMBL/GenBank/DDBJ databases">
        <authorList>
            <person name="Afonso C.L."/>
            <person name="Miller P.J."/>
            <person name="Scott M.A."/>
            <person name="Spackman E."/>
            <person name="Goraichik I."/>
            <person name="Dimitrov K.M."/>
            <person name="Suarez D.L."/>
            <person name="Swayne D.E."/>
        </authorList>
    </citation>
    <scope>NUCLEOTIDE SEQUENCE [LARGE SCALE GENOMIC DNA]</scope>
    <source>
        <strain evidence="2 3">DSM 11622</strain>
    </source>
</reference>
<proteinExistence type="predicted"/>
<dbReference type="EMBL" id="FWWW01000089">
    <property type="protein sequence ID" value="SMB98965.1"/>
    <property type="molecule type" value="Genomic_DNA"/>
</dbReference>
<dbReference type="Proteomes" id="UP000192266">
    <property type="component" value="Unassembled WGS sequence"/>
</dbReference>
<protein>
    <submittedName>
        <fullName evidence="2">Uncharacterized protein</fullName>
    </submittedName>
</protein>
<dbReference type="InterPro" id="IPR011990">
    <property type="entry name" value="TPR-like_helical_dom_sf"/>
</dbReference>
<dbReference type="InterPro" id="IPR019734">
    <property type="entry name" value="TPR_rpt"/>
</dbReference>
<dbReference type="STRING" id="645990.SAMN00120144_3780"/>
<keyword evidence="1" id="KW-0802">TPR repeat</keyword>
<keyword evidence="3" id="KW-1185">Reference proteome</keyword>
<accession>A0A1W1W033</accession>
<name>A0A1W1W033_9BACT</name>
<evidence type="ECO:0000313" key="3">
    <source>
        <dbReference type="Proteomes" id="UP000192266"/>
    </source>
</evidence>